<dbReference type="AlphaFoldDB" id="A0A150QQS0"/>
<gene>
    <name evidence="1" type="ORF">BE17_42045</name>
</gene>
<proteinExistence type="predicted"/>
<accession>A0A150QQS0</accession>
<dbReference type="EMBL" id="JEMB01003592">
    <property type="protein sequence ID" value="KYF70355.1"/>
    <property type="molecule type" value="Genomic_DNA"/>
</dbReference>
<dbReference type="Proteomes" id="UP000075635">
    <property type="component" value="Unassembled WGS sequence"/>
</dbReference>
<protein>
    <submittedName>
        <fullName evidence="1">Uncharacterized protein</fullName>
    </submittedName>
</protein>
<sequence length="63" mass="6564">MRVGFHKETITLECGGGGGAGDGHRGTIEIVSSDETSVVVKVRGVGDDHWPVDGDHTIPFCGD</sequence>
<evidence type="ECO:0000313" key="2">
    <source>
        <dbReference type="Proteomes" id="UP000075635"/>
    </source>
</evidence>
<evidence type="ECO:0000313" key="1">
    <source>
        <dbReference type="EMBL" id="KYF70355.1"/>
    </source>
</evidence>
<organism evidence="1 2">
    <name type="scientific">Sorangium cellulosum</name>
    <name type="common">Polyangium cellulosum</name>
    <dbReference type="NCBI Taxonomy" id="56"/>
    <lineage>
        <taxon>Bacteria</taxon>
        <taxon>Pseudomonadati</taxon>
        <taxon>Myxococcota</taxon>
        <taxon>Polyangia</taxon>
        <taxon>Polyangiales</taxon>
        <taxon>Polyangiaceae</taxon>
        <taxon>Sorangium</taxon>
    </lineage>
</organism>
<comment type="caution">
    <text evidence="1">The sequence shown here is derived from an EMBL/GenBank/DDBJ whole genome shotgun (WGS) entry which is preliminary data.</text>
</comment>
<reference evidence="1 2" key="1">
    <citation type="submission" date="2014-02" db="EMBL/GenBank/DDBJ databases">
        <title>The small core and large imbalanced accessory genome model reveals a collaborative survival strategy of Sorangium cellulosum strains in nature.</title>
        <authorList>
            <person name="Han K."/>
            <person name="Peng R."/>
            <person name="Blom J."/>
            <person name="Li Y.-Z."/>
        </authorList>
    </citation>
    <scope>NUCLEOTIDE SEQUENCE [LARGE SCALE GENOMIC DNA]</scope>
    <source>
        <strain evidence="1 2">So0011-07</strain>
    </source>
</reference>
<name>A0A150QQS0_SORCE</name>